<reference evidence="2 3" key="1">
    <citation type="submission" date="2009-11" db="EMBL/GenBank/DDBJ databases">
        <authorList>
            <person name="Weinstock G."/>
            <person name="Sodergren E."/>
            <person name="Clifton S."/>
            <person name="Fulton L."/>
            <person name="Fulton B."/>
            <person name="Courtney L."/>
            <person name="Fronick C."/>
            <person name="Harrison M."/>
            <person name="Strong C."/>
            <person name="Farmer C."/>
            <person name="Delahaunty K."/>
            <person name="Markovic C."/>
            <person name="Hall O."/>
            <person name="Minx P."/>
            <person name="Tomlinson C."/>
            <person name="Mitreva M."/>
            <person name="Nelson J."/>
            <person name="Hou S."/>
            <person name="Wollam A."/>
            <person name="Pepin K.H."/>
            <person name="Johnson M."/>
            <person name="Bhonagiri V."/>
            <person name="Nash W.E."/>
            <person name="Warren W."/>
            <person name="Chinwalla A."/>
            <person name="Mardis E.R."/>
            <person name="Wilson R.K."/>
        </authorList>
    </citation>
    <scope>NUCLEOTIDE SEQUENCE [LARGE SCALE GENOMIC DNA]</scope>
    <source>
        <strain evidence="2 3">F0302</strain>
    </source>
</reference>
<dbReference type="InterPro" id="IPR041657">
    <property type="entry name" value="HTH_17"/>
</dbReference>
<evidence type="ECO:0000313" key="3">
    <source>
        <dbReference type="Proteomes" id="UP000004079"/>
    </source>
</evidence>
<sequence length="116" mass="13529">MTDKHFPTKSINEMKENVLTGQDEPVFSLLRALDKTSRNLRVFMKDCRPLLNGERYLTDKDVSALLRISRRTLQDYRRNGILPFFRLGGKILYRESDLQKLLSDSCKPSFNCISDK</sequence>
<dbReference type="InterPro" id="IPR009061">
    <property type="entry name" value="DNA-bd_dom_put_sf"/>
</dbReference>
<comment type="caution">
    <text evidence="2">The sequence shown here is derived from an EMBL/GenBank/DDBJ whole genome shotgun (WGS) entry which is preliminary data.</text>
</comment>
<protein>
    <submittedName>
        <fullName evidence="2">DNA binding domain, excisionase family</fullName>
    </submittedName>
</protein>
<dbReference type="Pfam" id="PF12728">
    <property type="entry name" value="HTH_17"/>
    <property type="match status" value="1"/>
</dbReference>
<dbReference type="STRING" id="649760.HMPREF0971_00004"/>
<dbReference type="PANTHER" id="PTHR34585">
    <property type="match status" value="1"/>
</dbReference>
<name>D1QM29_9BACT</name>
<dbReference type="SUPFAM" id="SSF46955">
    <property type="entry name" value="Putative DNA-binding domain"/>
    <property type="match status" value="1"/>
</dbReference>
<dbReference type="HOGENOM" id="CLU_133781_3_1_10"/>
<proteinExistence type="predicted"/>
<dbReference type="PANTHER" id="PTHR34585:SF22">
    <property type="entry name" value="HELIX-TURN-HELIX DOMAIN-CONTAINING PROTEIN"/>
    <property type="match status" value="1"/>
</dbReference>
<gene>
    <name evidence="2" type="ORF">HMPREF0971_00004</name>
</gene>
<dbReference type="EMBL" id="ACUZ02000001">
    <property type="protein sequence ID" value="EFB33622.1"/>
    <property type="molecule type" value="Genomic_DNA"/>
</dbReference>
<dbReference type="Proteomes" id="UP000004079">
    <property type="component" value="Unassembled WGS sequence"/>
</dbReference>
<feature type="domain" description="Helix-turn-helix" evidence="1">
    <location>
        <begin position="56"/>
        <end position="102"/>
    </location>
</feature>
<organism evidence="2 3">
    <name type="scientific">Segatella oris F0302</name>
    <dbReference type="NCBI Taxonomy" id="649760"/>
    <lineage>
        <taxon>Bacteria</taxon>
        <taxon>Pseudomonadati</taxon>
        <taxon>Bacteroidota</taxon>
        <taxon>Bacteroidia</taxon>
        <taxon>Bacteroidales</taxon>
        <taxon>Prevotellaceae</taxon>
        <taxon>Segatella</taxon>
    </lineage>
</organism>
<accession>D1QM29</accession>
<evidence type="ECO:0000313" key="2">
    <source>
        <dbReference type="EMBL" id="EFB33622.1"/>
    </source>
</evidence>
<dbReference type="AlphaFoldDB" id="D1QM29"/>
<evidence type="ECO:0000259" key="1">
    <source>
        <dbReference type="Pfam" id="PF12728"/>
    </source>
</evidence>